<proteinExistence type="predicted"/>
<keyword evidence="2" id="KW-1185">Reference proteome</keyword>
<evidence type="ECO:0000313" key="2">
    <source>
        <dbReference type="Proteomes" id="UP000695562"/>
    </source>
</evidence>
<dbReference type="Proteomes" id="UP000695562">
    <property type="component" value="Unassembled WGS sequence"/>
</dbReference>
<accession>A0A8J4Q0U0</accession>
<evidence type="ECO:0008006" key="3">
    <source>
        <dbReference type="Google" id="ProtNLM"/>
    </source>
</evidence>
<gene>
    <name evidence="1" type="ORF">CYY_000835</name>
</gene>
<dbReference type="EMBL" id="AJWJ01000017">
    <property type="protein sequence ID" value="KAF2077873.1"/>
    <property type="molecule type" value="Genomic_DNA"/>
</dbReference>
<evidence type="ECO:0000313" key="1">
    <source>
        <dbReference type="EMBL" id="KAF2077873.1"/>
    </source>
</evidence>
<comment type="caution">
    <text evidence="1">The sequence shown here is derived from an EMBL/GenBank/DDBJ whole genome shotgun (WGS) entry which is preliminary data.</text>
</comment>
<reference evidence="1" key="1">
    <citation type="submission" date="2020-01" db="EMBL/GenBank/DDBJ databases">
        <title>Development of genomics and gene disruption for Polysphondylium violaceum indicates a role for the polyketide synthase stlB in stalk morphogenesis.</title>
        <authorList>
            <person name="Narita B."/>
            <person name="Kawabe Y."/>
            <person name="Kin K."/>
            <person name="Saito T."/>
            <person name="Gibbs R."/>
            <person name="Kuspa A."/>
            <person name="Muzny D."/>
            <person name="Queller D."/>
            <person name="Richards S."/>
            <person name="Strassman J."/>
            <person name="Sucgang R."/>
            <person name="Worley K."/>
            <person name="Schaap P."/>
        </authorList>
    </citation>
    <scope>NUCLEOTIDE SEQUENCE</scope>
    <source>
        <strain evidence="1">QSvi11</strain>
    </source>
</reference>
<dbReference type="AlphaFoldDB" id="A0A8J4Q0U0"/>
<protein>
    <recommendedName>
        <fullName evidence="3">ATP synthase subunit d, mitochondrial</fullName>
    </recommendedName>
</protein>
<name>A0A8J4Q0U0_9MYCE</name>
<sequence length="239" mass="27834">MFRHGLRLFSQATETVVAASTKPSATQVYLASGTPAHLIPYITGEKTMSDVELVSDDYIKNGQHDEKRFNEALRSPLVQESPEFKSLYDRYTKQQELEDQLSNAKETKINWEFYKKVLPVSVVESFQKLESDCKKQAEKWVEEDKKFFEGITLKMKESCITEDVIDFYKNEVKNIDKEIEKHNYLLQNIDTITFAELEGKFPEIEQEIYEEIADNQWMIGDTVLPHEDIYATAQKAHHH</sequence>
<dbReference type="OrthoDB" id="20252at2759"/>
<organism evidence="1 2">
    <name type="scientific">Polysphondylium violaceum</name>
    <dbReference type="NCBI Taxonomy" id="133409"/>
    <lineage>
        <taxon>Eukaryota</taxon>
        <taxon>Amoebozoa</taxon>
        <taxon>Evosea</taxon>
        <taxon>Eumycetozoa</taxon>
        <taxon>Dictyostelia</taxon>
        <taxon>Dictyosteliales</taxon>
        <taxon>Dictyosteliaceae</taxon>
        <taxon>Polysphondylium</taxon>
    </lineage>
</organism>